<keyword evidence="3" id="KW-0539">Nucleus</keyword>
<feature type="region of interest" description="Disordered" evidence="4">
    <location>
        <begin position="83"/>
        <end position="112"/>
    </location>
</feature>
<dbReference type="PANTHER" id="PTHR12940:SF0">
    <property type="entry name" value="SPLICING FACTOR ESS-2 HOMOLOG"/>
    <property type="match status" value="1"/>
</dbReference>
<protein>
    <submittedName>
        <fullName evidence="5">Uncharacterized protein</fullName>
    </submittedName>
</protein>
<feature type="compositionally biased region" description="Low complexity" evidence="4">
    <location>
        <begin position="429"/>
        <end position="442"/>
    </location>
</feature>
<sequence length="481" mass="53635">MDLAKMCSKALVVAKPKGALGPEKKKVSVLDEEEYTEGIEKIIEKDFFPDLSKMKAQSEYMEAMEKNDLVKLRELELRFSRRPNTDKSIYSSPSTFETPEPGSRPETQKHPTVTLTENNLENIAYDDSGPKLHLDSFLSRNTSEDNQSFGQILAESEKKHREKHGWLFENETNRTKEENDRLALPNIETQAAITDGQAGVDTWKYKTRNALMYVPDGVDYSASELLELKKKKPRKVVHENTRFKENPWNALKNREAMKQAASDKAVMHSGKFGHDGKELEVAMTPRVNGYGFVATPSPAPGVEDSPFMTWGEIEGTPFQLTNETPLVPSDAPAFKIPDVPKRDQLAFQLAEKASKQHRDKKENALRLASRFASPGTSKGSAIERISSLSPAAQRLLGSKIAVRSGTDKALRASYSPSPTRSQSGDKTPKLTPKTTPKNKTPLFSDSPSLTPGQKRDASEAPSLTDNLLKIPRKRQKATDFF</sequence>
<evidence type="ECO:0000256" key="4">
    <source>
        <dbReference type="SAM" id="MobiDB-lite"/>
    </source>
</evidence>
<evidence type="ECO:0000313" key="6">
    <source>
        <dbReference type="Proteomes" id="UP000828390"/>
    </source>
</evidence>
<evidence type="ECO:0000256" key="1">
    <source>
        <dbReference type="ARBA" id="ARBA00004123"/>
    </source>
</evidence>
<keyword evidence="6" id="KW-1185">Reference proteome</keyword>
<dbReference type="Pfam" id="PF09751">
    <property type="entry name" value="Es2"/>
    <property type="match status" value="1"/>
</dbReference>
<comment type="caution">
    <text evidence="5">The sequence shown here is derived from an EMBL/GenBank/DDBJ whole genome shotgun (WGS) entry which is preliminary data.</text>
</comment>
<evidence type="ECO:0000256" key="3">
    <source>
        <dbReference type="ARBA" id="ARBA00023242"/>
    </source>
</evidence>
<gene>
    <name evidence="5" type="ORF">DPMN_058794</name>
</gene>
<dbReference type="PANTHER" id="PTHR12940">
    <property type="entry name" value="ES-2 PROTEIN - RELATED"/>
    <property type="match status" value="1"/>
</dbReference>
<dbReference type="OrthoDB" id="19679at2759"/>
<dbReference type="InterPro" id="IPR019148">
    <property type="entry name" value="Nuclear_protein_DGCR14_ESS-2"/>
</dbReference>
<proteinExistence type="inferred from homology"/>
<name>A0A9D4C2E3_DREPO</name>
<dbReference type="Proteomes" id="UP000828390">
    <property type="component" value="Unassembled WGS sequence"/>
</dbReference>
<organism evidence="5 6">
    <name type="scientific">Dreissena polymorpha</name>
    <name type="common">Zebra mussel</name>
    <name type="synonym">Mytilus polymorpha</name>
    <dbReference type="NCBI Taxonomy" id="45954"/>
    <lineage>
        <taxon>Eukaryota</taxon>
        <taxon>Metazoa</taxon>
        <taxon>Spiralia</taxon>
        <taxon>Lophotrochozoa</taxon>
        <taxon>Mollusca</taxon>
        <taxon>Bivalvia</taxon>
        <taxon>Autobranchia</taxon>
        <taxon>Heteroconchia</taxon>
        <taxon>Euheterodonta</taxon>
        <taxon>Imparidentia</taxon>
        <taxon>Neoheterodontei</taxon>
        <taxon>Myida</taxon>
        <taxon>Dreissenoidea</taxon>
        <taxon>Dreissenidae</taxon>
        <taxon>Dreissena</taxon>
    </lineage>
</organism>
<evidence type="ECO:0000256" key="2">
    <source>
        <dbReference type="ARBA" id="ARBA00009072"/>
    </source>
</evidence>
<feature type="region of interest" description="Disordered" evidence="4">
    <location>
        <begin position="351"/>
        <end position="382"/>
    </location>
</feature>
<reference evidence="5" key="1">
    <citation type="journal article" date="2019" name="bioRxiv">
        <title>The Genome of the Zebra Mussel, Dreissena polymorpha: A Resource for Invasive Species Research.</title>
        <authorList>
            <person name="McCartney M.A."/>
            <person name="Auch B."/>
            <person name="Kono T."/>
            <person name="Mallez S."/>
            <person name="Zhang Y."/>
            <person name="Obille A."/>
            <person name="Becker A."/>
            <person name="Abrahante J.E."/>
            <person name="Garbe J."/>
            <person name="Badalamenti J.P."/>
            <person name="Herman A."/>
            <person name="Mangelson H."/>
            <person name="Liachko I."/>
            <person name="Sullivan S."/>
            <person name="Sone E.D."/>
            <person name="Koren S."/>
            <person name="Silverstein K.A.T."/>
            <person name="Beckman K.B."/>
            <person name="Gohl D.M."/>
        </authorList>
    </citation>
    <scope>NUCLEOTIDE SEQUENCE</scope>
    <source>
        <strain evidence="5">Duluth1</strain>
        <tissue evidence="5">Whole animal</tissue>
    </source>
</reference>
<feature type="region of interest" description="Disordered" evidence="4">
    <location>
        <begin position="406"/>
        <end position="481"/>
    </location>
</feature>
<feature type="compositionally biased region" description="Polar residues" evidence="4">
    <location>
        <begin position="86"/>
        <end position="97"/>
    </location>
</feature>
<accession>A0A9D4C2E3</accession>
<evidence type="ECO:0000313" key="5">
    <source>
        <dbReference type="EMBL" id="KAH3716078.1"/>
    </source>
</evidence>
<comment type="similarity">
    <text evidence="2">Belongs to the ESS2 family.</text>
</comment>
<dbReference type="AlphaFoldDB" id="A0A9D4C2E3"/>
<feature type="compositionally biased region" description="Polar residues" evidence="4">
    <location>
        <begin position="414"/>
        <end position="425"/>
    </location>
</feature>
<dbReference type="EMBL" id="JAIWYP010000013">
    <property type="protein sequence ID" value="KAH3716078.1"/>
    <property type="molecule type" value="Genomic_DNA"/>
</dbReference>
<reference evidence="5" key="2">
    <citation type="submission" date="2020-11" db="EMBL/GenBank/DDBJ databases">
        <authorList>
            <person name="McCartney M.A."/>
            <person name="Auch B."/>
            <person name="Kono T."/>
            <person name="Mallez S."/>
            <person name="Becker A."/>
            <person name="Gohl D.M."/>
            <person name="Silverstein K.A.T."/>
            <person name="Koren S."/>
            <person name="Bechman K.B."/>
            <person name="Herman A."/>
            <person name="Abrahante J.E."/>
            <person name="Garbe J."/>
        </authorList>
    </citation>
    <scope>NUCLEOTIDE SEQUENCE</scope>
    <source>
        <strain evidence="5">Duluth1</strain>
        <tissue evidence="5">Whole animal</tissue>
    </source>
</reference>
<comment type="subcellular location">
    <subcellularLocation>
        <location evidence="1">Nucleus</location>
    </subcellularLocation>
</comment>
<dbReference type="GO" id="GO:0071013">
    <property type="term" value="C:catalytic step 2 spliceosome"/>
    <property type="evidence" value="ECO:0007669"/>
    <property type="project" value="TreeGrafter"/>
</dbReference>
<feature type="compositionally biased region" description="Basic and acidic residues" evidence="4">
    <location>
        <begin position="352"/>
        <end position="364"/>
    </location>
</feature>